<dbReference type="Proteomes" id="UP001497623">
    <property type="component" value="Unassembled WGS sequence"/>
</dbReference>
<evidence type="ECO:0008006" key="3">
    <source>
        <dbReference type="Google" id="ProtNLM"/>
    </source>
</evidence>
<keyword evidence="2" id="KW-1185">Reference proteome</keyword>
<evidence type="ECO:0000313" key="1">
    <source>
        <dbReference type="EMBL" id="CAL4140297.1"/>
    </source>
</evidence>
<name>A0AAV2RTU7_MEGNR</name>
<evidence type="ECO:0000313" key="2">
    <source>
        <dbReference type="Proteomes" id="UP001497623"/>
    </source>
</evidence>
<accession>A0AAV2RTU7</accession>
<dbReference type="AlphaFoldDB" id="A0AAV2RTU7"/>
<feature type="non-terminal residue" evidence="1">
    <location>
        <position position="119"/>
    </location>
</feature>
<sequence>IILEGIVKSEWWFAGFYNEDYHLCKNFNVMCKKYPSLAQIVQEKSIIRQTIQSCSASVTTYDFQIYEGFQPSSEGMANDITSAWQDHHPLTKLVLLGKHGNESLLMHNLTKAWVISRWK</sequence>
<proteinExistence type="predicted"/>
<reference evidence="1 2" key="1">
    <citation type="submission" date="2024-05" db="EMBL/GenBank/DDBJ databases">
        <authorList>
            <person name="Wallberg A."/>
        </authorList>
    </citation>
    <scope>NUCLEOTIDE SEQUENCE [LARGE SCALE GENOMIC DNA]</scope>
</reference>
<comment type="caution">
    <text evidence="1">The sequence shown here is derived from an EMBL/GenBank/DDBJ whole genome shotgun (WGS) entry which is preliminary data.</text>
</comment>
<feature type="non-terminal residue" evidence="1">
    <location>
        <position position="1"/>
    </location>
</feature>
<organism evidence="1 2">
    <name type="scientific">Meganyctiphanes norvegica</name>
    <name type="common">Northern krill</name>
    <name type="synonym">Thysanopoda norvegica</name>
    <dbReference type="NCBI Taxonomy" id="48144"/>
    <lineage>
        <taxon>Eukaryota</taxon>
        <taxon>Metazoa</taxon>
        <taxon>Ecdysozoa</taxon>
        <taxon>Arthropoda</taxon>
        <taxon>Crustacea</taxon>
        <taxon>Multicrustacea</taxon>
        <taxon>Malacostraca</taxon>
        <taxon>Eumalacostraca</taxon>
        <taxon>Eucarida</taxon>
        <taxon>Euphausiacea</taxon>
        <taxon>Euphausiidae</taxon>
        <taxon>Meganyctiphanes</taxon>
    </lineage>
</organism>
<protein>
    <recommendedName>
        <fullName evidence="3">Vomeronasal type 2 receptor</fullName>
    </recommendedName>
</protein>
<dbReference type="EMBL" id="CAXKWB010031822">
    <property type="protein sequence ID" value="CAL4140297.1"/>
    <property type="molecule type" value="Genomic_DNA"/>
</dbReference>
<gene>
    <name evidence="1" type="ORF">MNOR_LOCUS28602</name>
</gene>